<dbReference type="AlphaFoldDB" id="A0A231H9C5"/>
<dbReference type="Proteomes" id="UP000215506">
    <property type="component" value="Unassembled WGS sequence"/>
</dbReference>
<keyword evidence="5" id="KW-1185">Reference proteome</keyword>
<dbReference type="EMBL" id="NGAF01000004">
    <property type="protein sequence ID" value="OXR45431.1"/>
    <property type="molecule type" value="Genomic_DNA"/>
</dbReference>
<evidence type="ECO:0000259" key="3">
    <source>
        <dbReference type="Pfam" id="PF24092"/>
    </source>
</evidence>
<accession>A0A231H9C5</accession>
<feature type="domain" description="DUF7373" evidence="2">
    <location>
        <begin position="59"/>
        <end position="250"/>
    </location>
</feature>
<protein>
    <submittedName>
        <fullName evidence="4">Uncharacterized protein</fullName>
    </submittedName>
</protein>
<comment type="caution">
    <text evidence="4">The sequence shown here is derived from an EMBL/GenBank/DDBJ whole genome shotgun (WGS) entry which is preliminary data.</text>
</comment>
<evidence type="ECO:0000256" key="1">
    <source>
        <dbReference type="SAM" id="SignalP"/>
    </source>
</evidence>
<dbReference type="Pfam" id="PF24088">
    <property type="entry name" value="DUF7373"/>
    <property type="match status" value="1"/>
</dbReference>
<feature type="domain" description="DUF7373" evidence="3">
    <location>
        <begin position="256"/>
        <end position="395"/>
    </location>
</feature>
<reference evidence="4 5" key="1">
    <citation type="submission" date="2017-07" db="EMBL/GenBank/DDBJ databases">
        <title>First draft Genome Sequence of Nocardia cerradoensis isolated from human infection.</title>
        <authorList>
            <person name="Carrasco G."/>
        </authorList>
    </citation>
    <scope>NUCLEOTIDE SEQUENCE [LARGE SCALE GENOMIC DNA]</scope>
    <source>
        <strain evidence="4 5">CNM20130759</strain>
    </source>
</reference>
<gene>
    <name evidence="4" type="ORF">B7C42_02556</name>
</gene>
<dbReference type="PROSITE" id="PS51257">
    <property type="entry name" value="PROKAR_LIPOPROTEIN"/>
    <property type="match status" value="1"/>
</dbReference>
<dbReference type="InterPro" id="IPR056463">
    <property type="entry name" value="DUF7373_C"/>
</dbReference>
<name>A0A231H9C5_9NOCA</name>
<feature type="signal peptide" evidence="1">
    <location>
        <begin position="1"/>
        <end position="24"/>
    </location>
</feature>
<evidence type="ECO:0000313" key="4">
    <source>
        <dbReference type="EMBL" id="OXR45431.1"/>
    </source>
</evidence>
<dbReference type="Pfam" id="PF24092">
    <property type="entry name" value="DUF7373_C"/>
    <property type="match status" value="1"/>
</dbReference>
<proteinExistence type="predicted"/>
<organism evidence="4 5">
    <name type="scientific">Nocardia cerradoensis</name>
    <dbReference type="NCBI Taxonomy" id="85688"/>
    <lineage>
        <taxon>Bacteria</taxon>
        <taxon>Bacillati</taxon>
        <taxon>Actinomycetota</taxon>
        <taxon>Actinomycetes</taxon>
        <taxon>Mycobacteriales</taxon>
        <taxon>Nocardiaceae</taxon>
        <taxon>Nocardia</taxon>
    </lineage>
</organism>
<evidence type="ECO:0000313" key="5">
    <source>
        <dbReference type="Proteomes" id="UP000215506"/>
    </source>
</evidence>
<evidence type="ECO:0000259" key="2">
    <source>
        <dbReference type="Pfam" id="PF24088"/>
    </source>
</evidence>
<sequence>MRILRTVGATSVAVALAFSLSSCGSNRVGTPVAAEMDVRKLEIGSYSADPGDVLYRYIPSMYFGRELAAMRLSDSIANGSDIDPSLTYESGAAINDPKDQLNADISAPFISALETNGMLYGLKMDKRQGEDDRPADGDKAVGITVYQFPDENSAKAAARAFEDADFSVAKDQNEAVHLDKYPDALSHWRPGIRTIGSRVAAGNYMLDIFARAPKPELPELSSLLQRIYDVQLPLLRNLPPLTKRDILHLPYDPEGMLRRAFAPKGFYGPNLSVSGYFTAHAARNFTDPDGKSLLQTGNVDAVATVSGVTKLWRSRDTAGAKALYEELRRRVKDPIDPPKGVPDSFCEKNANSYSWSDDRFRCFVRYDRYVARVISAQVLDTQQRAAAQYAVLANSW</sequence>
<dbReference type="InterPro" id="IPR055797">
    <property type="entry name" value="DUF7373"/>
</dbReference>
<keyword evidence="1" id="KW-0732">Signal</keyword>
<feature type="chain" id="PRO_5039566777" evidence="1">
    <location>
        <begin position="25"/>
        <end position="396"/>
    </location>
</feature>